<dbReference type="EMBL" id="JARHTQ010000015">
    <property type="protein sequence ID" value="MDF2258415.1"/>
    <property type="molecule type" value="Genomic_DNA"/>
</dbReference>
<evidence type="ECO:0000313" key="2">
    <source>
        <dbReference type="Proteomes" id="UP001220022"/>
    </source>
</evidence>
<dbReference type="RefSeq" id="WP_275817410.1">
    <property type="nucleotide sequence ID" value="NZ_BAAANM010000007.1"/>
</dbReference>
<dbReference type="Proteomes" id="UP001220022">
    <property type="component" value="Unassembled WGS sequence"/>
</dbReference>
<dbReference type="SUPFAM" id="SSF63829">
    <property type="entry name" value="Calcium-dependent phosphotriesterase"/>
    <property type="match status" value="1"/>
</dbReference>
<keyword evidence="2" id="KW-1185">Reference proteome</keyword>
<proteinExistence type="predicted"/>
<name>A0ABT5Z3K8_9ACTN</name>
<reference evidence="1 2" key="1">
    <citation type="submission" date="2023-03" db="EMBL/GenBank/DDBJ databases">
        <title>Draft genome sequence of type strain Streptomyces ferralitis JCM 14344.</title>
        <authorList>
            <person name="Klaysubun C."/>
            <person name="Duangmal K."/>
        </authorList>
    </citation>
    <scope>NUCLEOTIDE SEQUENCE [LARGE SCALE GENOMIC DNA]</scope>
    <source>
        <strain evidence="1 2">JCM 14344</strain>
    </source>
</reference>
<comment type="caution">
    <text evidence="1">The sequence shown here is derived from an EMBL/GenBank/DDBJ whole genome shotgun (WGS) entry which is preliminary data.</text>
</comment>
<evidence type="ECO:0000313" key="1">
    <source>
        <dbReference type="EMBL" id="MDF2258415.1"/>
    </source>
</evidence>
<organism evidence="1 2">
    <name type="scientific">Streptantibioticus ferralitis</name>
    <dbReference type="NCBI Taxonomy" id="236510"/>
    <lineage>
        <taxon>Bacteria</taxon>
        <taxon>Bacillati</taxon>
        <taxon>Actinomycetota</taxon>
        <taxon>Actinomycetes</taxon>
        <taxon>Kitasatosporales</taxon>
        <taxon>Streptomycetaceae</taxon>
        <taxon>Streptantibioticus</taxon>
    </lineage>
</organism>
<dbReference type="InterPro" id="IPR015943">
    <property type="entry name" value="WD40/YVTN_repeat-like_dom_sf"/>
</dbReference>
<protein>
    <submittedName>
        <fullName evidence="1">Uncharacterized protein</fullName>
    </submittedName>
</protein>
<dbReference type="Gene3D" id="2.130.10.10">
    <property type="entry name" value="YVTN repeat-like/Quinoprotein amine dehydrogenase"/>
    <property type="match status" value="1"/>
</dbReference>
<sequence>MKRNEPAGIPTPKPGRAVAFNLTAEHHAEQVANPFGQLTADRSGNIYMAANTTVDGIANIAGDIVRLSPDGAATSFAVPGLSDPSSSFPVAGMTTTPDGDLLIGRDKNIYRLSSNGRVKAVIETDVPHPNPLGVRADGSIVVAHEGSLWSVANGKTSLLYKGDPDEARGIATDRGAIRGVADSSGTVYAAVGRYLPDVVVIPQGQGPHRWGLSGNVPGTSVGLSSLTPVSLAQSQDGGVYVLAASDFTTGHSTGYVLHVRDGKVQLLLKAAFTGVSDSCSPGQEYSLDHIPCALPWYVVQSGSRVLLLGGHHGHLGSVPLAISSESQ</sequence>
<accession>A0ABT5Z3K8</accession>
<gene>
    <name evidence="1" type="ORF">P2L57_22635</name>
</gene>